<comment type="caution">
    <text evidence="11">The sequence shown here is derived from an EMBL/GenBank/DDBJ whole genome shotgun (WGS) entry which is preliminary data.</text>
</comment>
<dbReference type="GO" id="GO:0005829">
    <property type="term" value="C:cytosol"/>
    <property type="evidence" value="ECO:0007669"/>
    <property type="project" value="InterPro"/>
</dbReference>
<feature type="active site" evidence="9">
    <location>
        <position position="79"/>
    </location>
</feature>
<dbReference type="PATRIC" id="fig|285983.3.peg.2088"/>
<dbReference type="PANTHER" id="PTHR23402">
    <property type="entry name" value="PROTEASE FAMILY C15 PYROGLUTAMYL-PEPTIDASE I-RELATED"/>
    <property type="match status" value="1"/>
</dbReference>
<evidence type="ECO:0000313" key="12">
    <source>
        <dbReference type="Proteomes" id="UP000032512"/>
    </source>
</evidence>
<evidence type="ECO:0000256" key="5">
    <source>
        <dbReference type="ARBA" id="ARBA00022490"/>
    </source>
</evidence>
<keyword evidence="8" id="KW-0788">Thiol protease</keyword>
<proteinExistence type="inferred from homology"/>
<evidence type="ECO:0000313" key="11">
    <source>
        <dbReference type="EMBL" id="KIY23499.1"/>
    </source>
</evidence>
<comment type="subcellular location">
    <subcellularLocation>
        <location evidence="3">Cytoplasm</location>
    </subcellularLocation>
</comment>
<dbReference type="Pfam" id="PF01470">
    <property type="entry name" value="Peptidase_C15"/>
    <property type="match status" value="1"/>
</dbReference>
<keyword evidence="5" id="KW-0963">Cytoplasm</keyword>
<dbReference type="InterPro" id="IPR000816">
    <property type="entry name" value="Peptidase_C15"/>
</dbReference>
<comment type="function">
    <text evidence="2">Removes 5-oxoproline from various penultimate amino acid residues except L-proline.</text>
</comment>
<dbReference type="EC" id="3.4.19.3" evidence="9"/>
<dbReference type="PROSITE" id="PS01333">
    <property type="entry name" value="PYRASE_GLU"/>
    <property type="match status" value="1"/>
</dbReference>
<dbReference type="Proteomes" id="UP000032512">
    <property type="component" value="Unassembled WGS sequence"/>
</dbReference>
<dbReference type="EMBL" id="JXIQ01000016">
    <property type="protein sequence ID" value="KIY23499.1"/>
    <property type="molecule type" value="Genomic_DNA"/>
</dbReference>
<evidence type="ECO:0000256" key="1">
    <source>
        <dbReference type="ARBA" id="ARBA00001770"/>
    </source>
</evidence>
<dbReference type="InterPro" id="IPR036440">
    <property type="entry name" value="Peptidase_C15-like_sf"/>
</dbReference>
<dbReference type="SUPFAM" id="SSF53182">
    <property type="entry name" value="Pyrrolidone carboxyl peptidase (pyroglutamate aminopeptidase)"/>
    <property type="match status" value="1"/>
</dbReference>
<evidence type="ECO:0000256" key="10">
    <source>
        <dbReference type="PROSITE-ProRule" id="PRU10077"/>
    </source>
</evidence>
<feature type="active site" evidence="10">
    <location>
        <position position="146"/>
    </location>
</feature>
<sequence length="213" mass="23310">MKVLISGFEPFGKMSINPTEKLLLEAEGFSLENVEIETILLPVQYDKCAEELIKKMAEAQPDVVIACGLAAGRTAITPERIGINIKDTGSGDPYPDNRGNTPMDEVIDEQSPDGLFSTLPNRLIEKKLKDLQIPAAISNSAGTFICNNTLYAVLNYIRKHNLAISAGFIHFPASTEMSARNPSLPSLPQEVMTQALKVIIETCAHHHYHCFGS</sequence>
<dbReference type="InterPro" id="IPR033693">
    <property type="entry name" value="PGPEP1_Glu_AS"/>
</dbReference>
<evidence type="ECO:0000256" key="3">
    <source>
        <dbReference type="ARBA" id="ARBA00004496"/>
    </source>
</evidence>
<comment type="similarity">
    <text evidence="4">Belongs to the peptidase C15 family.</text>
</comment>
<reference evidence="11 12" key="1">
    <citation type="submission" date="2015-01" db="EMBL/GenBank/DDBJ databases">
        <title>Draft genome sequences of the supercritical CO2 tolerant bacteria Bacillus subterraneus MITOT1 and Bacillus cereus MIT0214.</title>
        <authorList>
            <person name="Peet K.C."/>
            <person name="Thompson J.R."/>
        </authorList>
    </citation>
    <scope>NUCLEOTIDE SEQUENCE [LARGE SCALE GENOMIC DNA]</scope>
    <source>
        <strain evidence="11 12">MITOT1</strain>
    </source>
</reference>
<protein>
    <recommendedName>
        <fullName evidence="9">Pyroglutamyl-peptidase I</fullName>
        <ecNumber evidence="9">3.4.19.3</ecNumber>
    </recommendedName>
</protein>
<dbReference type="PANTHER" id="PTHR23402:SF1">
    <property type="entry name" value="PYROGLUTAMYL-PEPTIDASE I"/>
    <property type="match status" value="1"/>
</dbReference>
<dbReference type="RefSeq" id="WP_044390873.1">
    <property type="nucleotide sequence ID" value="NZ_JXIQ01000016.1"/>
</dbReference>
<dbReference type="PIRSF" id="PIRSF015592">
    <property type="entry name" value="Prld-crbxl_pptds"/>
    <property type="match status" value="1"/>
</dbReference>
<evidence type="ECO:0000256" key="6">
    <source>
        <dbReference type="ARBA" id="ARBA00022670"/>
    </source>
</evidence>
<evidence type="ECO:0000256" key="8">
    <source>
        <dbReference type="ARBA" id="ARBA00022807"/>
    </source>
</evidence>
<dbReference type="GO" id="GO:0016920">
    <property type="term" value="F:pyroglutamyl-peptidase activity"/>
    <property type="evidence" value="ECO:0007669"/>
    <property type="project" value="UniProtKB-EC"/>
</dbReference>
<dbReference type="CDD" id="cd00501">
    <property type="entry name" value="Peptidase_C15"/>
    <property type="match status" value="1"/>
</dbReference>
<dbReference type="InterPro" id="IPR016125">
    <property type="entry name" value="Peptidase_C15-like"/>
</dbReference>
<organism evidence="11 12">
    <name type="scientific">Mesobacillus subterraneus</name>
    <dbReference type="NCBI Taxonomy" id="285983"/>
    <lineage>
        <taxon>Bacteria</taxon>
        <taxon>Bacillati</taxon>
        <taxon>Bacillota</taxon>
        <taxon>Bacilli</taxon>
        <taxon>Bacillales</taxon>
        <taxon>Bacillaceae</taxon>
        <taxon>Mesobacillus</taxon>
    </lineage>
</organism>
<evidence type="ECO:0000256" key="7">
    <source>
        <dbReference type="ARBA" id="ARBA00022801"/>
    </source>
</evidence>
<dbReference type="Gene3D" id="3.40.630.20">
    <property type="entry name" value="Peptidase C15, pyroglutamyl peptidase I-like"/>
    <property type="match status" value="1"/>
</dbReference>
<dbReference type="PROSITE" id="PS01334">
    <property type="entry name" value="PYRASE_CYS"/>
    <property type="match status" value="1"/>
</dbReference>
<dbReference type="InterPro" id="IPR033694">
    <property type="entry name" value="PGPEP1_Cys_AS"/>
</dbReference>
<keyword evidence="6" id="KW-0645">Protease</keyword>
<evidence type="ECO:0000256" key="9">
    <source>
        <dbReference type="PROSITE-ProRule" id="PRU10076"/>
    </source>
</evidence>
<keyword evidence="7" id="KW-0378">Hydrolase</keyword>
<dbReference type="GO" id="GO:0006508">
    <property type="term" value="P:proteolysis"/>
    <property type="evidence" value="ECO:0007669"/>
    <property type="project" value="UniProtKB-KW"/>
</dbReference>
<comment type="catalytic activity">
    <reaction evidence="1 9">
        <text>Release of an N-terminal pyroglutamyl group from a polypeptide, the second amino acid generally not being Pro.</text>
        <dbReference type="EC" id="3.4.19.3"/>
    </reaction>
</comment>
<gene>
    <name evidence="11" type="ORF">UB32_02330</name>
</gene>
<dbReference type="NCBIfam" id="NF009676">
    <property type="entry name" value="PRK13197.1"/>
    <property type="match status" value="1"/>
</dbReference>
<dbReference type="PRINTS" id="PR00706">
    <property type="entry name" value="PYROGLUPTASE"/>
</dbReference>
<accession>A0A0D6ZCF2</accession>
<dbReference type="AlphaFoldDB" id="A0A0D6ZCF2"/>
<evidence type="ECO:0000256" key="4">
    <source>
        <dbReference type="ARBA" id="ARBA00006641"/>
    </source>
</evidence>
<keyword evidence="12" id="KW-1185">Reference proteome</keyword>
<name>A0A0D6ZCF2_9BACI</name>
<evidence type="ECO:0000256" key="2">
    <source>
        <dbReference type="ARBA" id="ARBA00002280"/>
    </source>
</evidence>